<feature type="domain" description="BRCT" evidence="2">
    <location>
        <begin position="362"/>
        <end position="434"/>
    </location>
</feature>
<dbReference type="CDD" id="cd18438">
    <property type="entry name" value="BRCT_BRC1_like_rpt4"/>
    <property type="match status" value="1"/>
</dbReference>
<evidence type="ECO:0000313" key="3">
    <source>
        <dbReference type="EMBL" id="KAK4543669.1"/>
    </source>
</evidence>
<dbReference type="Pfam" id="PF16770">
    <property type="entry name" value="RTT107_BRCT_5"/>
    <property type="match status" value="1"/>
</dbReference>
<dbReference type="PROSITE" id="PS50172">
    <property type="entry name" value="BRCT"/>
    <property type="match status" value="4"/>
</dbReference>
<evidence type="ECO:0000256" key="1">
    <source>
        <dbReference type="SAM" id="MobiDB-lite"/>
    </source>
</evidence>
<proteinExistence type="predicted"/>
<dbReference type="PANTHER" id="PTHR47667:SF1">
    <property type="entry name" value="REGULATOR OF TY1 TRANSPOSITION PROTEIN 107"/>
    <property type="match status" value="1"/>
</dbReference>
<dbReference type="GO" id="GO:0005634">
    <property type="term" value="C:nucleus"/>
    <property type="evidence" value="ECO:0007669"/>
    <property type="project" value="TreeGrafter"/>
</dbReference>
<dbReference type="SUPFAM" id="SSF52113">
    <property type="entry name" value="BRCT domain"/>
    <property type="match status" value="5"/>
</dbReference>
<dbReference type="GO" id="GO:1990683">
    <property type="term" value="P:DNA double-strand break attachment to nuclear envelope"/>
    <property type="evidence" value="ECO:0007669"/>
    <property type="project" value="TreeGrafter"/>
</dbReference>
<dbReference type="CDD" id="cd18436">
    <property type="entry name" value="BRCT_BRC1_like_rpt2"/>
    <property type="match status" value="1"/>
</dbReference>
<accession>A0AAV9JEE3</accession>
<dbReference type="InterPro" id="IPR053036">
    <property type="entry name" value="CellCycle_DNARepair_Reg"/>
</dbReference>
<feature type="compositionally biased region" description="Low complexity" evidence="1">
    <location>
        <begin position="481"/>
        <end position="490"/>
    </location>
</feature>
<dbReference type="Proteomes" id="UP001324427">
    <property type="component" value="Unassembled WGS sequence"/>
</dbReference>
<feature type="compositionally biased region" description="Basic and acidic residues" evidence="1">
    <location>
        <begin position="592"/>
        <end position="602"/>
    </location>
</feature>
<dbReference type="PANTHER" id="PTHR47667">
    <property type="entry name" value="REGULATOR OF TY1 TRANSPOSITION PROTEIN 107"/>
    <property type="match status" value="1"/>
</dbReference>
<dbReference type="InterPro" id="IPR001357">
    <property type="entry name" value="BRCT_dom"/>
</dbReference>
<evidence type="ECO:0000313" key="4">
    <source>
        <dbReference type="Proteomes" id="UP001324427"/>
    </source>
</evidence>
<reference evidence="3 4" key="1">
    <citation type="submission" date="2021-11" db="EMBL/GenBank/DDBJ databases">
        <title>Black yeast isolated from Biological Soil Crust.</title>
        <authorList>
            <person name="Kurbessoian T."/>
        </authorList>
    </citation>
    <scope>NUCLEOTIDE SEQUENCE [LARGE SCALE GENOMIC DNA]</scope>
    <source>
        <strain evidence="3 4">CCFEE 5522</strain>
    </source>
</reference>
<gene>
    <name evidence="3" type="ORF">LTR36_005314</name>
</gene>
<sequence length="921" mass="101776">MAEEGRGPMFEGITFTIIPSDTLGEPDRVRACHFAIAALQTNTVQIIRELEAQGGKYIPLRTTDQQIANLGDVTHIISTHIDFPQYNSAVGIGKHVVKPSWAHQCVSKGKLTGARQHSPDPSQYFQDVVLSVAGLPEGDKDAIIAGVMALGGQYSSPLSKLVTHIVAVDGEHEKCALALQKKLNCKIVLPHWFDDCFRLGKKINERPYMFPDPPYLQAGLARPASGDSLHVNGATVAMPKGVPSGPLPDTPPSSPSDARKNLNAFMGKQVMISADLDLATHLVNTLEALINHGGGTLTDSVDDADIYIGQYRDGEDYVAASRAQKEVANLSWLYHVINENKYTNPRTKLMHYPIPRNGIPGFEHMRISISNYNGDARIYLENLIGYCGAEFTKTMKQDNTHLITAHTRSEKCEAAMEWNINVINHLWIEESYAKCAAQSLTTPKYTHFPDKTNLGEVVGQTSLDMKRVEQMYFAKPRESPQKPTQPTPTHTKGKASPRKTVPALSAVTMKGTPRGTVQQTAPTPIAEDDETEGEQEEEPQTVKKARGRPRKSVTATPRLADDEKENRSPLYTGSGRAAAKKATERLSVNMADKNDYDKESKRKGGVVYGGRRSSHLEDISSPAPAPRRPLKRKSDEGTYDVTAVGSDLSDGETQDKPAKGAKKAKHAAAPSDLPPVEYKMMITGDERWLGHPKQEGTDKTKLRMLGVQLTQDAKDVDILVAPKILRTRKFVAALASAPLVVDTKYLDSALKQNKLMERPSLLHDRDAEERLGFKLTDALGRAKVNQRKLLRGWSIFIAKDIAGGFETYKEIITLNGGDAYLYAGRTGLTLPKRRLRDDPDAGSESQHQGGDEEFDYVYLVSGMTDPEVKLWKQFRSTAEKQDLEARIVRTDWLLNAAMSQQVTWDEKWELDEATVLSQRKG</sequence>
<dbReference type="FunFam" id="3.40.50.10190:FF:000048">
    <property type="entry name" value="DNA repair protein Rtt107"/>
    <property type="match status" value="1"/>
</dbReference>
<dbReference type="Pfam" id="PF12738">
    <property type="entry name" value="PTCB-BRCT"/>
    <property type="match status" value="1"/>
</dbReference>
<dbReference type="GO" id="GO:0035361">
    <property type="term" value="C:Cul8-RING ubiquitin ligase complex"/>
    <property type="evidence" value="ECO:0007669"/>
    <property type="project" value="TreeGrafter"/>
</dbReference>
<name>A0AAV9JEE3_9PEZI</name>
<feature type="domain" description="BRCT" evidence="2">
    <location>
        <begin position="5"/>
        <end position="119"/>
    </location>
</feature>
<dbReference type="SMART" id="SM00292">
    <property type="entry name" value="BRCT"/>
    <property type="match status" value="5"/>
</dbReference>
<dbReference type="InterPro" id="IPR036420">
    <property type="entry name" value="BRCT_dom_sf"/>
</dbReference>
<feature type="region of interest" description="Disordered" evidence="1">
    <location>
        <begin position="473"/>
        <end position="672"/>
    </location>
</feature>
<evidence type="ECO:0000259" key="2">
    <source>
        <dbReference type="PROSITE" id="PS50172"/>
    </source>
</evidence>
<feature type="region of interest" description="Disordered" evidence="1">
    <location>
        <begin position="239"/>
        <end position="259"/>
    </location>
</feature>
<dbReference type="Pfam" id="PF00533">
    <property type="entry name" value="BRCT"/>
    <property type="match status" value="1"/>
</dbReference>
<feature type="domain" description="BRCT" evidence="2">
    <location>
        <begin position="120"/>
        <end position="210"/>
    </location>
</feature>
<feature type="compositionally biased region" description="Pro residues" evidence="1">
    <location>
        <begin position="245"/>
        <end position="254"/>
    </location>
</feature>
<keyword evidence="4" id="KW-1185">Reference proteome</keyword>
<protein>
    <recommendedName>
        <fullName evidence="2">BRCT domain-containing protein</fullName>
    </recommendedName>
</protein>
<dbReference type="GO" id="GO:0006302">
    <property type="term" value="P:double-strand break repair"/>
    <property type="evidence" value="ECO:0007669"/>
    <property type="project" value="TreeGrafter"/>
</dbReference>
<organism evidence="3 4">
    <name type="scientific">Oleoguttula mirabilis</name>
    <dbReference type="NCBI Taxonomy" id="1507867"/>
    <lineage>
        <taxon>Eukaryota</taxon>
        <taxon>Fungi</taxon>
        <taxon>Dikarya</taxon>
        <taxon>Ascomycota</taxon>
        <taxon>Pezizomycotina</taxon>
        <taxon>Dothideomycetes</taxon>
        <taxon>Dothideomycetidae</taxon>
        <taxon>Mycosphaerellales</taxon>
        <taxon>Teratosphaeriaceae</taxon>
        <taxon>Oleoguttula</taxon>
    </lineage>
</organism>
<dbReference type="EMBL" id="JAVFHQ010000030">
    <property type="protein sequence ID" value="KAK4543669.1"/>
    <property type="molecule type" value="Genomic_DNA"/>
</dbReference>
<dbReference type="AlphaFoldDB" id="A0AAV9JEE3"/>
<feature type="domain" description="BRCT" evidence="2">
    <location>
        <begin position="260"/>
        <end position="350"/>
    </location>
</feature>
<dbReference type="Gene3D" id="3.40.50.10190">
    <property type="entry name" value="BRCT domain"/>
    <property type="match status" value="5"/>
</dbReference>
<comment type="caution">
    <text evidence="3">The sequence shown here is derived from an EMBL/GenBank/DDBJ whole genome shotgun (WGS) entry which is preliminary data.</text>
</comment>
<dbReference type="CDD" id="cd18437">
    <property type="entry name" value="BRCT_BRC1_like_rpt3"/>
    <property type="match status" value="1"/>
</dbReference>
<feature type="compositionally biased region" description="Acidic residues" evidence="1">
    <location>
        <begin position="526"/>
        <end position="539"/>
    </location>
</feature>